<dbReference type="Proteomes" id="UP000092445">
    <property type="component" value="Unassembled WGS sequence"/>
</dbReference>
<protein>
    <submittedName>
        <fullName evidence="1">Uncharacterized protein</fullName>
    </submittedName>
</protein>
<evidence type="ECO:0000313" key="1">
    <source>
        <dbReference type="EnsemblMetazoa" id="GPAI025965-PA"/>
    </source>
</evidence>
<dbReference type="VEuPathDB" id="VectorBase:GPAI025965"/>
<name>A0A1A9ZV41_GLOPL</name>
<dbReference type="EnsemblMetazoa" id="GPAI025965-RA">
    <property type="protein sequence ID" value="GPAI025965-PA"/>
    <property type="gene ID" value="GPAI025965"/>
</dbReference>
<accession>A0A1A9ZV41</accession>
<sequence>MFRIMFIATVNENRCSNNGSDFIRMFCTLVANLHIGRAPETVETGTSSCRSTPNWRNIFVAMFDHLLPDQFPLDYPVPPISLNYSLCQTLRNKIVRFTKGSVMIEVQ</sequence>
<reference evidence="2" key="1">
    <citation type="submission" date="2014-03" db="EMBL/GenBank/DDBJ databases">
        <authorList>
            <person name="Aksoy S."/>
            <person name="Warren W."/>
            <person name="Wilson R.K."/>
        </authorList>
    </citation>
    <scope>NUCLEOTIDE SEQUENCE [LARGE SCALE GENOMIC DNA]</scope>
    <source>
        <strain evidence="2">IAEA</strain>
    </source>
</reference>
<proteinExistence type="predicted"/>
<evidence type="ECO:0000313" key="2">
    <source>
        <dbReference type="Proteomes" id="UP000092445"/>
    </source>
</evidence>
<keyword evidence="2" id="KW-1185">Reference proteome</keyword>
<reference evidence="1" key="2">
    <citation type="submission" date="2020-05" db="UniProtKB">
        <authorList>
            <consortium name="EnsemblMetazoa"/>
        </authorList>
    </citation>
    <scope>IDENTIFICATION</scope>
    <source>
        <strain evidence="1">IAEA</strain>
    </source>
</reference>
<organism evidence="1 2">
    <name type="scientific">Glossina pallidipes</name>
    <name type="common">Tsetse fly</name>
    <dbReference type="NCBI Taxonomy" id="7398"/>
    <lineage>
        <taxon>Eukaryota</taxon>
        <taxon>Metazoa</taxon>
        <taxon>Ecdysozoa</taxon>
        <taxon>Arthropoda</taxon>
        <taxon>Hexapoda</taxon>
        <taxon>Insecta</taxon>
        <taxon>Pterygota</taxon>
        <taxon>Neoptera</taxon>
        <taxon>Endopterygota</taxon>
        <taxon>Diptera</taxon>
        <taxon>Brachycera</taxon>
        <taxon>Muscomorpha</taxon>
        <taxon>Hippoboscoidea</taxon>
        <taxon>Glossinidae</taxon>
        <taxon>Glossina</taxon>
    </lineage>
</organism>
<dbReference type="AlphaFoldDB" id="A0A1A9ZV41"/>